<evidence type="ECO:0008006" key="4">
    <source>
        <dbReference type="Google" id="ProtNLM"/>
    </source>
</evidence>
<dbReference type="EMBL" id="CM029044">
    <property type="protein sequence ID" value="KAG2608506.1"/>
    <property type="molecule type" value="Genomic_DNA"/>
</dbReference>
<dbReference type="AlphaFoldDB" id="A0A8T0TIH0"/>
<reference evidence="2" key="1">
    <citation type="submission" date="2020-05" db="EMBL/GenBank/DDBJ databases">
        <title>WGS assembly of Panicum virgatum.</title>
        <authorList>
            <person name="Lovell J.T."/>
            <person name="Jenkins J."/>
            <person name="Shu S."/>
            <person name="Juenger T.E."/>
            <person name="Schmutz J."/>
        </authorList>
    </citation>
    <scope>NUCLEOTIDE SEQUENCE</scope>
    <source>
        <strain evidence="2">AP13</strain>
    </source>
</reference>
<feature type="chain" id="PRO_5035916438" description="Secreted protein" evidence="1">
    <location>
        <begin position="26"/>
        <end position="73"/>
    </location>
</feature>
<organism evidence="2 3">
    <name type="scientific">Panicum virgatum</name>
    <name type="common">Blackwell switchgrass</name>
    <dbReference type="NCBI Taxonomy" id="38727"/>
    <lineage>
        <taxon>Eukaryota</taxon>
        <taxon>Viridiplantae</taxon>
        <taxon>Streptophyta</taxon>
        <taxon>Embryophyta</taxon>
        <taxon>Tracheophyta</taxon>
        <taxon>Spermatophyta</taxon>
        <taxon>Magnoliopsida</taxon>
        <taxon>Liliopsida</taxon>
        <taxon>Poales</taxon>
        <taxon>Poaceae</taxon>
        <taxon>PACMAD clade</taxon>
        <taxon>Panicoideae</taxon>
        <taxon>Panicodae</taxon>
        <taxon>Paniceae</taxon>
        <taxon>Panicinae</taxon>
        <taxon>Panicum</taxon>
        <taxon>Panicum sect. Hiantes</taxon>
    </lineage>
</organism>
<sequence length="73" mass="8147">MILRLFSPLSAVFCWSYMWVDLVAGCGMVKRLHEMQIGVMMGGHDCMTDQWPVAHIPMASSCGGSSLPLFPWQ</sequence>
<keyword evidence="1" id="KW-0732">Signal</keyword>
<comment type="caution">
    <text evidence="2">The sequence shown here is derived from an EMBL/GenBank/DDBJ whole genome shotgun (WGS) entry which is preliminary data.</text>
</comment>
<accession>A0A8T0TIH0</accession>
<keyword evidence="3" id="KW-1185">Reference proteome</keyword>
<protein>
    <recommendedName>
        <fullName evidence="4">Secreted protein</fullName>
    </recommendedName>
</protein>
<feature type="signal peptide" evidence="1">
    <location>
        <begin position="1"/>
        <end position="25"/>
    </location>
</feature>
<evidence type="ECO:0000313" key="2">
    <source>
        <dbReference type="EMBL" id="KAG2608506.1"/>
    </source>
</evidence>
<evidence type="ECO:0000256" key="1">
    <source>
        <dbReference type="SAM" id="SignalP"/>
    </source>
</evidence>
<proteinExistence type="predicted"/>
<dbReference type="Proteomes" id="UP000823388">
    <property type="component" value="Chromosome 4N"/>
</dbReference>
<name>A0A8T0TIH0_PANVG</name>
<evidence type="ECO:0000313" key="3">
    <source>
        <dbReference type="Proteomes" id="UP000823388"/>
    </source>
</evidence>
<gene>
    <name evidence="2" type="ORF">PVAP13_4NG324200</name>
</gene>